<feature type="non-terminal residue" evidence="3">
    <location>
        <position position="1"/>
    </location>
</feature>
<dbReference type="Proteomes" id="UP001166093">
    <property type="component" value="Unassembled WGS sequence"/>
</dbReference>
<keyword evidence="4" id="KW-1185">Reference proteome</keyword>
<accession>A0ABS2XIY3</accession>
<feature type="domain" description="BMERB" evidence="2">
    <location>
        <begin position="1"/>
        <end position="40"/>
    </location>
</feature>
<evidence type="ECO:0000259" key="2">
    <source>
        <dbReference type="PROSITE" id="PS51848"/>
    </source>
</evidence>
<evidence type="ECO:0000256" key="1">
    <source>
        <dbReference type="SAM" id="MobiDB-lite"/>
    </source>
</evidence>
<dbReference type="PROSITE" id="PS51848">
    <property type="entry name" value="BMERB"/>
    <property type="match status" value="1"/>
</dbReference>
<reference evidence="3" key="1">
    <citation type="journal article" date="2021" name="Cell">
        <title>Tracing the genetic footprints of vertebrate landing in non-teleost ray-finned fishes.</title>
        <authorList>
            <person name="Bi X."/>
            <person name="Wang K."/>
            <person name="Yang L."/>
            <person name="Pan H."/>
            <person name="Jiang H."/>
            <person name="Wei Q."/>
            <person name="Fang M."/>
            <person name="Yu H."/>
            <person name="Zhu C."/>
            <person name="Cai Y."/>
            <person name="He Y."/>
            <person name="Gan X."/>
            <person name="Zeng H."/>
            <person name="Yu D."/>
            <person name="Zhu Y."/>
            <person name="Jiang H."/>
            <person name="Qiu Q."/>
            <person name="Yang H."/>
            <person name="Zhang Y.E."/>
            <person name="Wang W."/>
            <person name="Zhu M."/>
            <person name="He S."/>
            <person name="Zhang G."/>
        </authorList>
    </citation>
    <scope>NUCLEOTIDE SEQUENCE</scope>
    <source>
        <strain evidence="3">Pddl_001</strain>
    </source>
</reference>
<protein>
    <submittedName>
        <fullName evidence="3">MILK1 protein</fullName>
    </submittedName>
</protein>
<evidence type="ECO:0000313" key="4">
    <source>
        <dbReference type="Proteomes" id="UP001166093"/>
    </source>
</evidence>
<proteinExistence type="predicted"/>
<name>A0ABS2XIY3_POLSP</name>
<feature type="non-terminal residue" evidence="3">
    <location>
        <position position="96"/>
    </location>
</feature>
<sequence>MREQELMQELTTIVEQRNAIVNCLDEDRQREEEEDKMLETMIKNKDFHKEGDSEPKKKGKFKPMKVFKLLGSGGKAEGKSRSPKDKSKPVKSSPSQ</sequence>
<evidence type="ECO:0000313" key="3">
    <source>
        <dbReference type="EMBL" id="MBN3274099.1"/>
    </source>
</evidence>
<feature type="compositionally biased region" description="Basic and acidic residues" evidence="1">
    <location>
        <begin position="76"/>
        <end position="88"/>
    </location>
</feature>
<gene>
    <name evidence="3" type="primary">Micall1</name>
    <name evidence="3" type="ORF">GTO93_0006336</name>
</gene>
<dbReference type="Pfam" id="PF12130">
    <property type="entry name" value="bMERB_dom"/>
    <property type="match status" value="1"/>
</dbReference>
<organism evidence="3 4">
    <name type="scientific">Polyodon spathula</name>
    <name type="common">North American paddlefish</name>
    <name type="synonym">Squalus spathula</name>
    <dbReference type="NCBI Taxonomy" id="7913"/>
    <lineage>
        <taxon>Eukaryota</taxon>
        <taxon>Metazoa</taxon>
        <taxon>Chordata</taxon>
        <taxon>Craniata</taxon>
        <taxon>Vertebrata</taxon>
        <taxon>Euteleostomi</taxon>
        <taxon>Actinopterygii</taxon>
        <taxon>Chondrostei</taxon>
        <taxon>Acipenseriformes</taxon>
        <taxon>Polyodontidae</taxon>
        <taxon>Polyodon</taxon>
    </lineage>
</organism>
<comment type="caution">
    <text evidence="3">The sequence shown here is derived from an EMBL/GenBank/DDBJ whole genome shotgun (WGS) entry which is preliminary data.</text>
</comment>
<dbReference type="InterPro" id="IPR022735">
    <property type="entry name" value="bMERB_dom"/>
</dbReference>
<feature type="compositionally biased region" description="Basic and acidic residues" evidence="1">
    <location>
        <begin position="43"/>
        <end position="56"/>
    </location>
</feature>
<feature type="region of interest" description="Disordered" evidence="1">
    <location>
        <begin position="43"/>
        <end position="96"/>
    </location>
</feature>
<dbReference type="EMBL" id="JAAWVQ010036673">
    <property type="protein sequence ID" value="MBN3274099.1"/>
    <property type="molecule type" value="Genomic_DNA"/>
</dbReference>